<evidence type="ECO:0000313" key="4">
    <source>
        <dbReference type="Proteomes" id="UP000315648"/>
    </source>
</evidence>
<dbReference type="OrthoDB" id="9787782at2"/>
<evidence type="ECO:0000259" key="2">
    <source>
        <dbReference type="SMART" id="SM00460"/>
    </source>
</evidence>
<feature type="domain" description="Transglutaminase-like" evidence="2">
    <location>
        <begin position="233"/>
        <end position="298"/>
    </location>
</feature>
<dbReference type="PANTHER" id="PTHR33490">
    <property type="entry name" value="BLR5614 PROTEIN-RELATED"/>
    <property type="match status" value="1"/>
</dbReference>
<dbReference type="InterPro" id="IPR038765">
    <property type="entry name" value="Papain-like_cys_pep_sf"/>
</dbReference>
<gene>
    <name evidence="3" type="ORF">FPL22_17000</name>
</gene>
<reference evidence="3 4" key="1">
    <citation type="submission" date="2019-07" db="EMBL/GenBank/DDBJ databases">
        <title>Description of 53C-WASEF.</title>
        <authorList>
            <person name="Pitt A."/>
            <person name="Hahn M.W."/>
        </authorList>
    </citation>
    <scope>NUCLEOTIDE SEQUENCE [LARGE SCALE GENOMIC DNA]</scope>
    <source>
        <strain evidence="3 4">53C-WASEF</strain>
    </source>
</reference>
<comment type="caution">
    <text evidence="3">The sequence shown here is derived from an EMBL/GenBank/DDBJ whole genome shotgun (WGS) entry which is preliminary data.</text>
</comment>
<evidence type="ECO:0000256" key="1">
    <source>
        <dbReference type="SAM" id="MobiDB-lite"/>
    </source>
</evidence>
<feature type="compositionally biased region" description="Low complexity" evidence="1">
    <location>
        <begin position="34"/>
        <end position="46"/>
    </location>
</feature>
<sequence length="352" mass="39677">MEVPRTKWFHELASHIRHGTPSENTPLFNANTPRVRSASGARRSSAAEIHRRYPQLFSLSSMKLRIVHQTRYLYSKKVHFGPHRLVLRPREGHDLRVESMNVKIEPAAHLTWSRDVFGNSVATVEFEKPSKELLIESNALVVRMSPVVKRRKRLSSITPWPPVYDSLERVAVKPYQRLSYPKDAAAVKTWLENFRIKKPDFAEDVARNLNEYIYDELKYIRREEKGVLTPAQTLQTGGGSCRDLATLMLEAARSLGIAARFASGYLECHAAILGEASTHAWAEIYHPGRGWSGYDPSIGEETTSRHVVTGVSNHPRGVMPVSGSYYGKAGAFKDMEISVTVRPEPEATENDS</sequence>
<feature type="region of interest" description="Disordered" evidence="1">
    <location>
        <begin position="20"/>
        <end position="46"/>
    </location>
</feature>
<evidence type="ECO:0000313" key="3">
    <source>
        <dbReference type="EMBL" id="TSJ75095.1"/>
    </source>
</evidence>
<feature type="compositionally biased region" description="Polar residues" evidence="1">
    <location>
        <begin position="21"/>
        <end position="32"/>
    </location>
</feature>
<dbReference type="Pfam" id="PF01841">
    <property type="entry name" value="Transglut_core"/>
    <property type="match status" value="1"/>
</dbReference>
<protein>
    <submittedName>
        <fullName evidence="3">Transglutaminase family protein</fullName>
    </submittedName>
</protein>
<dbReference type="InterPro" id="IPR013589">
    <property type="entry name" value="Bac_transglu_N"/>
</dbReference>
<organism evidence="3 4">
    <name type="scientific">Rariglobus hedericola</name>
    <dbReference type="NCBI Taxonomy" id="2597822"/>
    <lineage>
        <taxon>Bacteria</taxon>
        <taxon>Pseudomonadati</taxon>
        <taxon>Verrucomicrobiota</taxon>
        <taxon>Opitutia</taxon>
        <taxon>Opitutales</taxon>
        <taxon>Opitutaceae</taxon>
        <taxon>Rariglobus</taxon>
    </lineage>
</organism>
<dbReference type="Pfam" id="PF08379">
    <property type="entry name" value="Bact_transglu_N"/>
    <property type="match status" value="1"/>
</dbReference>
<keyword evidence="4" id="KW-1185">Reference proteome</keyword>
<dbReference type="EMBL" id="VMBG01000004">
    <property type="protein sequence ID" value="TSJ75095.1"/>
    <property type="molecule type" value="Genomic_DNA"/>
</dbReference>
<dbReference type="InterPro" id="IPR002931">
    <property type="entry name" value="Transglutaminase-like"/>
</dbReference>
<dbReference type="Gene3D" id="3.10.620.30">
    <property type="match status" value="1"/>
</dbReference>
<accession>A0A556QEN0</accession>
<dbReference type="Proteomes" id="UP000315648">
    <property type="component" value="Unassembled WGS sequence"/>
</dbReference>
<name>A0A556QEN0_9BACT</name>
<proteinExistence type="predicted"/>
<dbReference type="PANTHER" id="PTHR33490:SF1">
    <property type="entry name" value="SLL1233 PROTEIN"/>
    <property type="match status" value="1"/>
</dbReference>
<dbReference type="SMART" id="SM00460">
    <property type="entry name" value="TGc"/>
    <property type="match status" value="1"/>
</dbReference>
<dbReference type="SUPFAM" id="SSF54001">
    <property type="entry name" value="Cysteine proteinases"/>
    <property type="match status" value="1"/>
</dbReference>
<dbReference type="AlphaFoldDB" id="A0A556QEN0"/>